<keyword evidence="10" id="KW-1185">Reference proteome</keyword>
<keyword evidence="5 7" id="KW-1133">Transmembrane helix</keyword>
<feature type="transmembrane region" description="Helical" evidence="7">
    <location>
        <begin position="146"/>
        <end position="167"/>
    </location>
</feature>
<feature type="transmembrane region" description="Helical" evidence="7">
    <location>
        <begin position="82"/>
        <end position="101"/>
    </location>
</feature>
<dbReference type="InterPro" id="IPR000515">
    <property type="entry name" value="MetI-like"/>
</dbReference>
<keyword evidence="2 7" id="KW-0813">Transport</keyword>
<dbReference type="GO" id="GO:0055085">
    <property type="term" value="P:transmembrane transport"/>
    <property type="evidence" value="ECO:0007669"/>
    <property type="project" value="InterPro"/>
</dbReference>
<dbReference type="InterPro" id="IPR035906">
    <property type="entry name" value="MetI-like_sf"/>
</dbReference>
<sequence length="284" mass="32429">MELVRRTHAGKRYSAWKWALQLLFLGYALSLIYPFVWMGINSLKNNREFYKSVWALPTTWEWSNYANAWQEAHIGQYFLNSVWMTAVGTFTTVMSAALPAYVMAKYKFRGSTFIYNLSIFSMLIPAIGTLGPWYMLMRNLGLFNEWGVMLGYTAGIGFNMIVLMSFFKGISWEYAEAAFIDGAGHFRVFFSVMLPLARPGLVAIATVSMIAIWNDYLNPYILIQDPKRYTIGVGLFYLVEKQKYASDFTTLFAAMWIALLPVLIVYAFMQEKLINGFTVGGIKG</sequence>
<reference evidence="9 10" key="1">
    <citation type="submission" date="2020-08" db="EMBL/GenBank/DDBJ databases">
        <title>Cohnella phylogeny.</title>
        <authorList>
            <person name="Dunlap C."/>
        </authorList>
    </citation>
    <scope>NUCLEOTIDE SEQUENCE [LARGE SCALE GENOMIC DNA]</scope>
    <source>
        <strain evidence="9 10">DSM 28246</strain>
    </source>
</reference>
<dbReference type="PROSITE" id="PS50928">
    <property type="entry name" value="ABC_TM1"/>
    <property type="match status" value="1"/>
</dbReference>
<proteinExistence type="inferred from homology"/>
<evidence type="ECO:0000256" key="6">
    <source>
        <dbReference type="ARBA" id="ARBA00023136"/>
    </source>
</evidence>
<feature type="domain" description="ABC transmembrane type-1" evidence="8">
    <location>
        <begin position="78"/>
        <end position="269"/>
    </location>
</feature>
<protein>
    <submittedName>
        <fullName evidence="9">Carbohydrate ABC transporter permease</fullName>
    </submittedName>
</protein>
<dbReference type="PANTHER" id="PTHR43744">
    <property type="entry name" value="ABC TRANSPORTER PERMEASE PROTEIN MG189-RELATED-RELATED"/>
    <property type="match status" value="1"/>
</dbReference>
<dbReference type="SUPFAM" id="SSF161098">
    <property type="entry name" value="MetI-like"/>
    <property type="match status" value="1"/>
</dbReference>
<dbReference type="AlphaFoldDB" id="A0A7X0RPS9"/>
<dbReference type="Gene3D" id="1.10.3720.10">
    <property type="entry name" value="MetI-like"/>
    <property type="match status" value="1"/>
</dbReference>
<feature type="transmembrane region" description="Helical" evidence="7">
    <location>
        <begin position="248"/>
        <end position="268"/>
    </location>
</feature>
<dbReference type="Proteomes" id="UP000547209">
    <property type="component" value="Unassembled WGS sequence"/>
</dbReference>
<evidence type="ECO:0000256" key="3">
    <source>
        <dbReference type="ARBA" id="ARBA00022475"/>
    </source>
</evidence>
<accession>A0A7X0RPS9</accession>
<evidence type="ECO:0000256" key="2">
    <source>
        <dbReference type="ARBA" id="ARBA00022448"/>
    </source>
</evidence>
<comment type="subcellular location">
    <subcellularLocation>
        <location evidence="1 7">Cell membrane</location>
        <topology evidence="1 7">Multi-pass membrane protein</topology>
    </subcellularLocation>
</comment>
<dbReference type="GO" id="GO:0005886">
    <property type="term" value="C:plasma membrane"/>
    <property type="evidence" value="ECO:0007669"/>
    <property type="project" value="UniProtKB-SubCell"/>
</dbReference>
<evidence type="ECO:0000256" key="4">
    <source>
        <dbReference type="ARBA" id="ARBA00022692"/>
    </source>
</evidence>
<feature type="transmembrane region" description="Helical" evidence="7">
    <location>
        <begin position="113"/>
        <end position="134"/>
    </location>
</feature>
<evidence type="ECO:0000313" key="10">
    <source>
        <dbReference type="Proteomes" id="UP000547209"/>
    </source>
</evidence>
<evidence type="ECO:0000256" key="1">
    <source>
        <dbReference type="ARBA" id="ARBA00004651"/>
    </source>
</evidence>
<comment type="caution">
    <text evidence="9">The sequence shown here is derived from an EMBL/GenBank/DDBJ whole genome shotgun (WGS) entry which is preliminary data.</text>
</comment>
<keyword evidence="6 7" id="KW-0472">Membrane</keyword>
<keyword evidence="3" id="KW-1003">Cell membrane</keyword>
<organism evidence="9 10">
    <name type="scientific">Cohnella nanjingensis</name>
    <dbReference type="NCBI Taxonomy" id="1387779"/>
    <lineage>
        <taxon>Bacteria</taxon>
        <taxon>Bacillati</taxon>
        <taxon>Bacillota</taxon>
        <taxon>Bacilli</taxon>
        <taxon>Bacillales</taxon>
        <taxon>Paenibacillaceae</taxon>
        <taxon>Cohnella</taxon>
    </lineage>
</organism>
<gene>
    <name evidence="9" type="ORF">H7C19_12210</name>
</gene>
<keyword evidence="4 7" id="KW-0812">Transmembrane</keyword>
<dbReference type="RefSeq" id="WP_185142927.1">
    <property type="nucleotide sequence ID" value="NZ_JACJVP010000021.1"/>
</dbReference>
<feature type="transmembrane region" description="Helical" evidence="7">
    <location>
        <begin position="188"/>
        <end position="213"/>
    </location>
</feature>
<evidence type="ECO:0000313" key="9">
    <source>
        <dbReference type="EMBL" id="MBB6671444.1"/>
    </source>
</evidence>
<comment type="similarity">
    <text evidence="7">Belongs to the binding-protein-dependent transport system permease family.</text>
</comment>
<evidence type="ECO:0000259" key="8">
    <source>
        <dbReference type="PROSITE" id="PS50928"/>
    </source>
</evidence>
<dbReference type="Pfam" id="PF00528">
    <property type="entry name" value="BPD_transp_1"/>
    <property type="match status" value="1"/>
</dbReference>
<feature type="transmembrane region" description="Helical" evidence="7">
    <location>
        <begin position="20"/>
        <end position="40"/>
    </location>
</feature>
<name>A0A7X0RPS9_9BACL</name>
<evidence type="ECO:0000256" key="7">
    <source>
        <dbReference type="RuleBase" id="RU363032"/>
    </source>
</evidence>
<evidence type="ECO:0000256" key="5">
    <source>
        <dbReference type="ARBA" id="ARBA00022989"/>
    </source>
</evidence>
<dbReference type="PANTHER" id="PTHR43744:SF8">
    <property type="entry name" value="SN-GLYCEROL-3-PHOSPHATE TRANSPORT SYSTEM PERMEASE PROTEIN UGPE"/>
    <property type="match status" value="1"/>
</dbReference>
<dbReference type="CDD" id="cd06261">
    <property type="entry name" value="TM_PBP2"/>
    <property type="match status" value="1"/>
</dbReference>
<dbReference type="EMBL" id="JACJVP010000021">
    <property type="protein sequence ID" value="MBB6671444.1"/>
    <property type="molecule type" value="Genomic_DNA"/>
</dbReference>